<dbReference type="Proteomes" id="UP000509658">
    <property type="component" value="Chromosome"/>
</dbReference>
<accession>A0A6N0HU43</accession>
<evidence type="ECO:0000313" key="3">
    <source>
        <dbReference type="Proteomes" id="UP000509658"/>
    </source>
</evidence>
<gene>
    <name evidence="2" type="ORF">HUE57_05755</name>
</gene>
<reference evidence="2 3" key="1">
    <citation type="submission" date="2020-05" db="EMBL/GenBank/DDBJ databases">
        <title>Horizontal transmission and recombination maintain forever young bacterial symbiont genomes.</title>
        <authorList>
            <person name="Russell S.L."/>
            <person name="Pepper-Tunick E."/>
            <person name="Svedberg J."/>
            <person name="Byrne A."/>
            <person name="Ruelas Castillo J."/>
            <person name="Vollmers C."/>
            <person name="Beinart R.A."/>
            <person name="Corbett-Detig R."/>
        </authorList>
    </citation>
    <scope>NUCLEOTIDE SEQUENCE [LARGE SCALE GENOMIC DNA]</scope>
    <source>
        <strain evidence="2">Santa_Monica_outfall</strain>
    </source>
</reference>
<feature type="domain" description="PAC" evidence="1">
    <location>
        <begin position="1"/>
        <end position="46"/>
    </location>
</feature>
<dbReference type="Gene3D" id="3.30.450.20">
    <property type="entry name" value="PAS domain"/>
    <property type="match status" value="2"/>
</dbReference>
<evidence type="ECO:0000313" key="2">
    <source>
        <dbReference type="EMBL" id="QKQ25840.1"/>
    </source>
</evidence>
<dbReference type="InterPro" id="IPR000700">
    <property type="entry name" value="PAS-assoc_C"/>
</dbReference>
<sequence>MTRSGERIQIRWNNSTVVDENDAVRYIISTGTDITEIHDIGRALEQSEERLRQITDNIDEVFWMMSPELSEVIYVSPAYEQVWQRSCESLLQNASDWIESVHVDDVGWVRNFTITTGGMGSLI</sequence>
<keyword evidence="3" id="KW-1185">Reference proteome</keyword>
<dbReference type="PROSITE" id="PS50113">
    <property type="entry name" value="PAC"/>
    <property type="match status" value="1"/>
</dbReference>
<dbReference type="KEGG" id="rev:HUE57_05755"/>
<protein>
    <recommendedName>
        <fullName evidence="1">PAC domain-containing protein</fullName>
    </recommendedName>
</protein>
<name>A0A6N0HU43_9GAMM</name>
<dbReference type="SUPFAM" id="SSF55785">
    <property type="entry name" value="PYP-like sensor domain (PAS domain)"/>
    <property type="match status" value="1"/>
</dbReference>
<dbReference type="InterPro" id="IPR035965">
    <property type="entry name" value="PAS-like_dom_sf"/>
</dbReference>
<dbReference type="RefSeq" id="WP_174672878.1">
    <property type="nucleotide sequence ID" value="NZ_CP054491.1"/>
</dbReference>
<organism evidence="2 3">
    <name type="scientific">Candidatus Reidiella endopervernicosa</name>
    <dbReference type="NCBI Taxonomy" id="2738883"/>
    <lineage>
        <taxon>Bacteria</taxon>
        <taxon>Pseudomonadati</taxon>
        <taxon>Pseudomonadota</taxon>
        <taxon>Gammaproteobacteria</taxon>
        <taxon>Candidatus Reidiella</taxon>
    </lineage>
</organism>
<evidence type="ECO:0000259" key="1">
    <source>
        <dbReference type="PROSITE" id="PS50113"/>
    </source>
</evidence>
<dbReference type="AlphaFoldDB" id="A0A6N0HU43"/>
<proteinExistence type="predicted"/>
<dbReference type="EMBL" id="CP054491">
    <property type="protein sequence ID" value="QKQ25840.1"/>
    <property type="molecule type" value="Genomic_DNA"/>
</dbReference>